<evidence type="ECO:0000313" key="2">
    <source>
        <dbReference type="EMBL" id="EWM24671.1"/>
    </source>
</evidence>
<dbReference type="Proteomes" id="UP000019335">
    <property type="component" value="Chromosome 13"/>
</dbReference>
<protein>
    <submittedName>
        <fullName evidence="2">Uncharacterized protein</fullName>
    </submittedName>
</protein>
<name>W7TVN9_9STRA</name>
<dbReference type="AlphaFoldDB" id="W7TVN9"/>
<evidence type="ECO:0000256" key="1">
    <source>
        <dbReference type="SAM" id="MobiDB-lite"/>
    </source>
</evidence>
<proteinExistence type="predicted"/>
<comment type="caution">
    <text evidence="2">The sequence shown here is derived from an EMBL/GenBank/DDBJ whole genome shotgun (WGS) entry which is preliminary data.</text>
</comment>
<gene>
    <name evidence="2" type="ORF">Naga_100055g2</name>
</gene>
<sequence>MEASPRRRGKKPNALQGSPLHPLPRNVTGSTGTSVAVGEEMFPGFDQGETGHHCSVAKTHGRARQDLRCLGGPRVSDGPMARRLRRYWRGEWRQRGEACKGCHRGRGGSKPKGRAGK</sequence>
<organism evidence="2 3">
    <name type="scientific">Nannochloropsis gaditana</name>
    <dbReference type="NCBI Taxonomy" id="72520"/>
    <lineage>
        <taxon>Eukaryota</taxon>
        <taxon>Sar</taxon>
        <taxon>Stramenopiles</taxon>
        <taxon>Ochrophyta</taxon>
        <taxon>Eustigmatophyceae</taxon>
        <taxon>Eustigmatales</taxon>
        <taxon>Monodopsidaceae</taxon>
        <taxon>Nannochloropsis</taxon>
    </lineage>
</organism>
<feature type="compositionally biased region" description="Basic residues" evidence="1">
    <location>
        <begin position="1"/>
        <end position="11"/>
    </location>
</feature>
<feature type="region of interest" description="Disordered" evidence="1">
    <location>
        <begin position="1"/>
        <end position="37"/>
    </location>
</feature>
<accession>W7TVN9</accession>
<evidence type="ECO:0000313" key="3">
    <source>
        <dbReference type="Proteomes" id="UP000019335"/>
    </source>
</evidence>
<keyword evidence="3" id="KW-1185">Reference proteome</keyword>
<dbReference type="EMBL" id="AZIL01001175">
    <property type="protein sequence ID" value="EWM24671.1"/>
    <property type="molecule type" value="Genomic_DNA"/>
</dbReference>
<reference evidence="2 3" key="1">
    <citation type="journal article" date="2014" name="Mol. Plant">
        <title>Chromosome Scale Genome Assembly and Transcriptome Profiling of Nannochloropsis gaditana in Nitrogen Depletion.</title>
        <authorList>
            <person name="Corteggiani Carpinelli E."/>
            <person name="Telatin A."/>
            <person name="Vitulo N."/>
            <person name="Forcato C."/>
            <person name="D'Angelo M."/>
            <person name="Schiavon R."/>
            <person name="Vezzi A."/>
            <person name="Giacometti G.M."/>
            <person name="Morosinotto T."/>
            <person name="Valle G."/>
        </authorList>
    </citation>
    <scope>NUCLEOTIDE SEQUENCE [LARGE SCALE GENOMIC DNA]</scope>
    <source>
        <strain evidence="2 3">B-31</strain>
    </source>
</reference>